<keyword evidence="1" id="KW-0812">Transmembrane</keyword>
<keyword evidence="3" id="KW-1185">Reference proteome</keyword>
<accession>A0A3M7QVM9</accession>
<feature type="transmembrane region" description="Helical" evidence="1">
    <location>
        <begin position="21"/>
        <end position="40"/>
    </location>
</feature>
<gene>
    <name evidence="2" type="ORF">BpHYR1_010436</name>
</gene>
<comment type="caution">
    <text evidence="2">The sequence shown here is derived from an EMBL/GenBank/DDBJ whole genome shotgun (WGS) entry which is preliminary data.</text>
</comment>
<dbReference type="EMBL" id="REGN01004959">
    <property type="protein sequence ID" value="RNA15392.1"/>
    <property type="molecule type" value="Genomic_DNA"/>
</dbReference>
<evidence type="ECO:0000313" key="3">
    <source>
        <dbReference type="Proteomes" id="UP000276133"/>
    </source>
</evidence>
<proteinExistence type="predicted"/>
<protein>
    <submittedName>
        <fullName evidence="2">Uncharacterized protein</fullName>
    </submittedName>
</protein>
<keyword evidence="1" id="KW-0472">Membrane</keyword>
<evidence type="ECO:0000313" key="2">
    <source>
        <dbReference type="EMBL" id="RNA15392.1"/>
    </source>
</evidence>
<keyword evidence="1" id="KW-1133">Transmembrane helix</keyword>
<dbReference type="Proteomes" id="UP000276133">
    <property type="component" value="Unassembled WGS sequence"/>
</dbReference>
<name>A0A3M7QVM9_BRAPC</name>
<reference evidence="2 3" key="1">
    <citation type="journal article" date="2018" name="Sci. Rep.">
        <title>Genomic signatures of local adaptation to the degree of environmental predictability in rotifers.</title>
        <authorList>
            <person name="Franch-Gras L."/>
            <person name="Hahn C."/>
            <person name="Garcia-Roger E.M."/>
            <person name="Carmona M.J."/>
            <person name="Serra M."/>
            <person name="Gomez A."/>
        </authorList>
    </citation>
    <scope>NUCLEOTIDE SEQUENCE [LARGE SCALE GENOMIC DNA]</scope>
    <source>
        <strain evidence="2">HYR1</strain>
    </source>
</reference>
<dbReference type="AlphaFoldDB" id="A0A3M7QVM9"/>
<sequence length="75" mass="8760">MLSKSSPPIILLLNFFMRTRHVYFLFTIILLITKFLDNIICYQVDNIIGGEDFDNIFCYQLITLSTRPESINKIA</sequence>
<evidence type="ECO:0000256" key="1">
    <source>
        <dbReference type="SAM" id="Phobius"/>
    </source>
</evidence>
<organism evidence="2 3">
    <name type="scientific">Brachionus plicatilis</name>
    <name type="common">Marine rotifer</name>
    <name type="synonym">Brachionus muelleri</name>
    <dbReference type="NCBI Taxonomy" id="10195"/>
    <lineage>
        <taxon>Eukaryota</taxon>
        <taxon>Metazoa</taxon>
        <taxon>Spiralia</taxon>
        <taxon>Gnathifera</taxon>
        <taxon>Rotifera</taxon>
        <taxon>Eurotatoria</taxon>
        <taxon>Monogononta</taxon>
        <taxon>Pseudotrocha</taxon>
        <taxon>Ploima</taxon>
        <taxon>Brachionidae</taxon>
        <taxon>Brachionus</taxon>
    </lineage>
</organism>